<dbReference type="AlphaFoldDB" id="A0A8S9KAA1"/>
<name>A0A8S9KAA1_BRACR</name>
<gene>
    <name evidence="1" type="ORF">F2Q70_00040341</name>
</gene>
<accession>A0A8S9KAA1</accession>
<organism evidence="1">
    <name type="scientific">Brassica cretica</name>
    <name type="common">Mustard</name>
    <dbReference type="NCBI Taxonomy" id="69181"/>
    <lineage>
        <taxon>Eukaryota</taxon>
        <taxon>Viridiplantae</taxon>
        <taxon>Streptophyta</taxon>
        <taxon>Embryophyta</taxon>
        <taxon>Tracheophyta</taxon>
        <taxon>Spermatophyta</taxon>
        <taxon>Magnoliopsida</taxon>
        <taxon>eudicotyledons</taxon>
        <taxon>Gunneridae</taxon>
        <taxon>Pentapetalae</taxon>
        <taxon>rosids</taxon>
        <taxon>malvids</taxon>
        <taxon>Brassicales</taxon>
        <taxon>Brassicaceae</taxon>
        <taxon>Brassiceae</taxon>
        <taxon>Brassica</taxon>
    </lineage>
</organism>
<protein>
    <submittedName>
        <fullName evidence="1">Uncharacterized protein</fullName>
    </submittedName>
</protein>
<reference evidence="1" key="1">
    <citation type="submission" date="2019-12" db="EMBL/GenBank/DDBJ databases">
        <title>Genome sequencing and annotation of Brassica cretica.</title>
        <authorList>
            <person name="Studholme D.J."/>
            <person name="Sarris P.F."/>
        </authorList>
    </citation>
    <scope>NUCLEOTIDE SEQUENCE</scope>
    <source>
        <strain evidence="1">PFS-102/07</strain>
        <tissue evidence="1">Leaf</tissue>
    </source>
</reference>
<sequence>MVLLLYEPIKVPVWSPRRREATNPIEILVEEKKRNWLRSWAKKLIEANRRWLSSRTKLIGGCSSVESKVKGVLHVFDCGLVVRIF</sequence>
<dbReference type="EMBL" id="QGKY02000190">
    <property type="protein sequence ID" value="KAF2591012.1"/>
    <property type="molecule type" value="Genomic_DNA"/>
</dbReference>
<proteinExistence type="predicted"/>
<comment type="caution">
    <text evidence="1">The sequence shown here is derived from an EMBL/GenBank/DDBJ whole genome shotgun (WGS) entry which is preliminary data.</text>
</comment>
<evidence type="ECO:0000313" key="1">
    <source>
        <dbReference type="EMBL" id="KAF2591012.1"/>
    </source>
</evidence>